<reference evidence="2 3" key="1">
    <citation type="submission" date="2020-07" db="EMBL/GenBank/DDBJ databases">
        <authorList>
            <person name="Partida-Martinez L."/>
            <person name="Huntemann M."/>
            <person name="Clum A."/>
            <person name="Wang J."/>
            <person name="Palaniappan K."/>
            <person name="Ritter S."/>
            <person name="Chen I.-M."/>
            <person name="Stamatis D."/>
            <person name="Reddy T."/>
            <person name="O'Malley R."/>
            <person name="Daum C."/>
            <person name="Shapiro N."/>
            <person name="Ivanova N."/>
            <person name="Kyrpides N."/>
            <person name="Woyke T."/>
        </authorList>
    </citation>
    <scope>NUCLEOTIDE SEQUENCE [LARGE SCALE GENOMIC DNA]</scope>
    <source>
        <strain evidence="2 3">AS2.3</strain>
    </source>
</reference>
<evidence type="ECO:0008006" key="4">
    <source>
        <dbReference type="Google" id="ProtNLM"/>
    </source>
</evidence>
<dbReference type="AlphaFoldDB" id="A0A7Y9FMS1"/>
<gene>
    <name evidence="2" type="ORF">HD841_000750</name>
</gene>
<dbReference type="Proteomes" id="UP000517753">
    <property type="component" value="Unassembled WGS sequence"/>
</dbReference>
<protein>
    <recommendedName>
        <fullName evidence="4">Flagellar motor protein MotB</fullName>
    </recommendedName>
</protein>
<keyword evidence="1" id="KW-0472">Membrane</keyword>
<organism evidence="2 3">
    <name type="scientific">Sphingomonas melonis</name>
    <dbReference type="NCBI Taxonomy" id="152682"/>
    <lineage>
        <taxon>Bacteria</taxon>
        <taxon>Pseudomonadati</taxon>
        <taxon>Pseudomonadota</taxon>
        <taxon>Alphaproteobacteria</taxon>
        <taxon>Sphingomonadales</taxon>
        <taxon>Sphingomonadaceae</taxon>
        <taxon>Sphingomonas</taxon>
    </lineage>
</organism>
<proteinExistence type="predicted"/>
<evidence type="ECO:0000313" key="2">
    <source>
        <dbReference type="EMBL" id="NYD88981.1"/>
    </source>
</evidence>
<feature type="transmembrane region" description="Helical" evidence="1">
    <location>
        <begin position="16"/>
        <end position="35"/>
    </location>
</feature>
<dbReference type="EMBL" id="JACCBY010000001">
    <property type="protein sequence ID" value="NYD88981.1"/>
    <property type="molecule type" value="Genomic_DNA"/>
</dbReference>
<evidence type="ECO:0000313" key="3">
    <source>
        <dbReference type="Proteomes" id="UP000517753"/>
    </source>
</evidence>
<reference evidence="2 3" key="2">
    <citation type="submission" date="2020-08" db="EMBL/GenBank/DDBJ databases">
        <title>The Agave Microbiome: Exploring the role of microbial communities in plant adaptations to desert environments.</title>
        <authorList>
            <person name="Partida-Martinez L.P."/>
        </authorList>
    </citation>
    <scope>NUCLEOTIDE SEQUENCE [LARGE SCALE GENOMIC DNA]</scope>
    <source>
        <strain evidence="2 3">AS2.3</strain>
    </source>
</reference>
<name>A0A7Y9FMS1_9SPHN</name>
<dbReference type="RefSeq" id="WP_257015192.1">
    <property type="nucleotide sequence ID" value="NZ_JACCBY010000001.1"/>
</dbReference>
<evidence type="ECO:0000256" key="1">
    <source>
        <dbReference type="SAM" id="Phobius"/>
    </source>
</evidence>
<sequence length="173" mass="17728">MTGDALYPPSPPARPLWLVTLADLALLLVGFFVLIQASEKPHAITDALRESFGGTRAAAALPVMAAGLFDFAPGAAALPASPATVIAWAREAVRDPRVALTVTGSTDGSAADVDRATGSAALLAADRARALAAALAPVSDRITITTNPRPGRRAAIVTLAFVGEQSNPMDHQP</sequence>
<keyword evidence="1" id="KW-1133">Transmembrane helix</keyword>
<keyword evidence="3" id="KW-1185">Reference proteome</keyword>
<keyword evidence="1" id="KW-0812">Transmembrane</keyword>
<comment type="caution">
    <text evidence="2">The sequence shown here is derived from an EMBL/GenBank/DDBJ whole genome shotgun (WGS) entry which is preliminary data.</text>
</comment>
<accession>A0A7Y9FMS1</accession>